<sequence length="428" mass="48850">MPFDFSAVLDETAIPHVLKEILRAELGRIVSESQDPLLDAEARLSELDKESDALLKDAQGRTFAACEYAILAACDRLDFARPAVVPFALGRGVTVLLKSLKALERDVIETFADPLILAEPLLTRHGLAVIDGRVPDPLRISDALEAALHGKSSQMVRKLKTTARIVMEFEGDLPLERLPDHIDRIMTQISRLPKHHGRSHGKNRFNKEGDVRTKLDDIAAADAHDKEQYASIAARKDLSMGQKRAELADLLAPRVTLTNLERHLDRLHDILRSAAYRKNYQGPTKLRSYPQLALLMRDDWQNRRRENPLYLRVTLPKLRLRWSNERLVRMLTSPVYRGCWSDKRRSKSGRMIFRDALYWVPLILLTMGTRVKEVLQLTRRDLLLRDGVHCLRLCWNAEQEGKTPSAQRIVPIPQVLLDLGFVDWVRSI</sequence>
<dbReference type="Proteomes" id="UP000199379">
    <property type="component" value="Unassembled WGS sequence"/>
</dbReference>
<dbReference type="RefSeq" id="WP_092362137.1">
    <property type="nucleotide sequence ID" value="NZ_BMGV01000001.1"/>
</dbReference>
<keyword evidence="2" id="KW-1185">Reference proteome</keyword>
<name>A0A1H6RP28_9RHOB</name>
<dbReference type="SUPFAM" id="SSF56349">
    <property type="entry name" value="DNA breaking-rejoining enzymes"/>
    <property type="match status" value="1"/>
</dbReference>
<protein>
    <recommendedName>
        <fullName evidence="3">Phage integrase family protein</fullName>
    </recommendedName>
</protein>
<dbReference type="EMBL" id="FNYD01000001">
    <property type="protein sequence ID" value="SEI53570.1"/>
    <property type="molecule type" value="Genomic_DNA"/>
</dbReference>
<dbReference type="STRING" id="1227549.SAMN05444007_101484"/>
<dbReference type="GO" id="GO:0003677">
    <property type="term" value="F:DNA binding"/>
    <property type="evidence" value="ECO:0007669"/>
    <property type="project" value="InterPro"/>
</dbReference>
<dbReference type="AlphaFoldDB" id="A0A1H6RP28"/>
<evidence type="ECO:0000313" key="2">
    <source>
        <dbReference type="Proteomes" id="UP000199379"/>
    </source>
</evidence>
<gene>
    <name evidence="1" type="ORF">SAMN05444007_101484</name>
</gene>
<proteinExistence type="predicted"/>
<organism evidence="1 2">
    <name type="scientific">Cribrihabitans marinus</name>
    <dbReference type="NCBI Taxonomy" id="1227549"/>
    <lineage>
        <taxon>Bacteria</taxon>
        <taxon>Pseudomonadati</taxon>
        <taxon>Pseudomonadota</taxon>
        <taxon>Alphaproteobacteria</taxon>
        <taxon>Rhodobacterales</taxon>
        <taxon>Paracoccaceae</taxon>
        <taxon>Cribrihabitans</taxon>
    </lineage>
</organism>
<evidence type="ECO:0000313" key="1">
    <source>
        <dbReference type="EMBL" id="SEI53570.1"/>
    </source>
</evidence>
<evidence type="ECO:0008006" key="3">
    <source>
        <dbReference type="Google" id="ProtNLM"/>
    </source>
</evidence>
<reference evidence="1 2" key="1">
    <citation type="submission" date="2016-10" db="EMBL/GenBank/DDBJ databases">
        <authorList>
            <person name="de Groot N.N."/>
        </authorList>
    </citation>
    <scope>NUCLEOTIDE SEQUENCE [LARGE SCALE GENOMIC DNA]</scope>
    <source>
        <strain evidence="1 2">DSM 29340</strain>
    </source>
</reference>
<dbReference type="InterPro" id="IPR011010">
    <property type="entry name" value="DNA_brk_join_enz"/>
</dbReference>
<dbReference type="OrthoDB" id="7222937at2"/>
<accession>A0A1H6RP28</accession>